<protein>
    <submittedName>
        <fullName evidence="2">Transposase IS204/IS1001/IS1096/IS1165 family protein</fullName>
    </submittedName>
</protein>
<evidence type="ECO:0000259" key="1">
    <source>
        <dbReference type="Pfam" id="PF01610"/>
    </source>
</evidence>
<dbReference type="EMBL" id="AMCI01001718">
    <property type="protein sequence ID" value="EJX04705.1"/>
    <property type="molecule type" value="Genomic_DNA"/>
</dbReference>
<proteinExistence type="predicted"/>
<dbReference type="PANTHER" id="PTHR33498:SF1">
    <property type="entry name" value="TRANSPOSASE FOR INSERTION SEQUENCE ELEMENT IS1557"/>
    <property type="match status" value="1"/>
</dbReference>
<dbReference type="InterPro" id="IPR002560">
    <property type="entry name" value="Transposase_DDE"/>
</dbReference>
<comment type="caution">
    <text evidence="2">The sequence shown here is derived from an EMBL/GenBank/DDBJ whole genome shotgun (WGS) entry which is preliminary data.</text>
</comment>
<dbReference type="Gene3D" id="1.10.10.60">
    <property type="entry name" value="Homeodomain-like"/>
    <property type="match status" value="1"/>
</dbReference>
<accession>J9GVU7</accession>
<organism evidence="2">
    <name type="scientific">gut metagenome</name>
    <dbReference type="NCBI Taxonomy" id="749906"/>
    <lineage>
        <taxon>unclassified sequences</taxon>
        <taxon>metagenomes</taxon>
        <taxon>organismal metagenomes</taxon>
    </lineage>
</organism>
<dbReference type="Pfam" id="PF01610">
    <property type="entry name" value="DDE_Tnp_ISL3"/>
    <property type="match status" value="1"/>
</dbReference>
<feature type="domain" description="Transposase IS204/IS1001/IS1096/IS1165 DDE" evidence="1">
    <location>
        <begin position="97"/>
        <end position="196"/>
    </location>
</feature>
<reference evidence="2" key="1">
    <citation type="journal article" date="2012" name="PLoS ONE">
        <title>Gene sets for utilization of primary and secondary nutrition supplies in the distal gut of endangered iberian lynx.</title>
        <authorList>
            <person name="Alcaide M."/>
            <person name="Messina E."/>
            <person name="Richter M."/>
            <person name="Bargiela R."/>
            <person name="Peplies J."/>
            <person name="Huws S.A."/>
            <person name="Newbold C.J."/>
            <person name="Golyshin P.N."/>
            <person name="Simon M.A."/>
            <person name="Lopez G."/>
            <person name="Yakimov M.M."/>
            <person name="Ferrer M."/>
        </authorList>
    </citation>
    <scope>NUCLEOTIDE SEQUENCE</scope>
</reference>
<dbReference type="InterPro" id="IPR047951">
    <property type="entry name" value="Transpos_ISL3"/>
</dbReference>
<sequence>MSILGERVVLHLEARKFFCHNVDCQKKTFAEQPGDEVFRYRRRTCRCERTVARHGISVSSGSASRLLAHTGISVSPSTVLRDLHRISTPEYGNVEMVGVDDWAWRKGITYGSILIDYANGRPIDLLGDRDTESFHGWLERHEKVRMVSRDRSTDYSSAIASTGCHITEVADKFHLVKNITDRMKKLVAENYADYRKAARCGEDELAYTAVTADIPSPIGHSSKKSDLRKVTFKEVKELQRKGFKPTSIAKKLGISRQTATKYCKMDSLPERNSKLRNEYYKYDAYVEREAVSGKALSAIHQEICQMGFSGSRTPFYDHYKYLCDGHRGYRSKNWKPDPKKAKPQDDRSKLLPVKSITSVIDKAMKGPGRTISEDF</sequence>
<dbReference type="PANTHER" id="PTHR33498">
    <property type="entry name" value="TRANSPOSASE FOR INSERTION SEQUENCE ELEMENT IS1557"/>
    <property type="match status" value="1"/>
</dbReference>
<evidence type="ECO:0000313" key="2">
    <source>
        <dbReference type="EMBL" id="EJX04705.1"/>
    </source>
</evidence>
<gene>
    <name evidence="2" type="ORF">EVA_07186</name>
</gene>
<dbReference type="AlphaFoldDB" id="J9GVU7"/>
<name>J9GVU7_9ZZZZ</name>